<organism evidence="9 10">
    <name type="scientific">Nocardia otitidiscaviarum</name>
    <dbReference type="NCBI Taxonomy" id="1823"/>
    <lineage>
        <taxon>Bacteria</taxon>
        <taxon>Bacillati</taxon>
        <taxon>Actinomycetota</taxon>
        <taxon>Actinomycetes</taxon>
        <taxon>Mycobacteriales</taxon>
        <taxon>Nocardiaceae</taxon>
        <taxon>Nocardia</taxon>
    </lineage>
</organism>
<dbReference type="CDD" id="cd01189">
    <property type="entry name" value="INT_ICEBs1_C_like"/>
    <property type="match status" value="1"/>
</dbReference>
<dbReference type="InterPro" id="IPR044068">
    <property type="entry name" value="CB"/>
</dbReference>
<dbReference type="InterPro" id="IPR004107">
    <property type="entry name" value="Integrase_SAM-like_N"/>
</dbReference>
<evidence type="ECO:0000259" key="7">
    <source>
        <dbReference type="PROSITE" id="PS51898"/>
    </source>
</evidence>
<dbReference type="Proteomes" id="UP000255467">
    <property type="component" value="Unassembled WGS sequence"/>
</dbReference>
<gene>
    <name evidence="9" type="ORF">NCTC1934_04253</name>
</gene>
<dbReference type="Gene3D" id="1.10.150.130">
    <property type="match status" value="1"/>
</dbReference>
<dbReference type="InterPro" id="IPR002104">
    <property type="entry name" value="Integrase_catalytic"/>
</dbReference>
<proteinExistence type="inferred from homology"/>
<dbReference type="Pfam" id="PF26003">
    <property type="entry name" value="Integrase_N_phage"/>
    <property type="match status" value="1"/>
</dbReference>
<feature type="domain" description="Core-binding (CB)" evidence="8">
    <location>
        <begin position="79"/>
        <end position="157"/>
    </location>
</feature>
<keyword evidence="3 5" id="KW-0238">DNA-binding</keyword>
<dbReference type="GO" id="GO:0015074">
    <property type="term" value="P:DNA integration"/>
    <property type="evidence" value="ECO:0007669"/>
    <property type="project" value="UniProtKB-KW"/>
</dbReference>
<evidence type="ECO:0000259" key="8">
    <source>
        <dbReference type="PROSITE" id="PS51900"/>
    </source>
</evidence>
<keyword evidence="2" id="KW-0229">DNA integration</keyword>
<protein>
    <submittedName>
        <fullName evidence="9">Site-specific tyrosine recombinase XerC</fullName>
    </submittedName>
</protein>
<evidence type="ECO:0000256" key="2">
    <source>
        <dbReference type="ARBA" id="ARBA00022908"/>
    </source>
</evidence>
<dbReference type="InterPro" id="IPR010998">
    <property type="entry name" value="Integrase_recombinase_N"/>
</dbReference>
<sequence length="429" mass="48540">MVRGEGRKRRKSGTFGSVDELPTGRFRARYYGPNGRRYKAPTYFLTQQDARAWLSVVQADIIRKRWQPPDIETPIEVRMTFREYAERWIKERDLGDRTRGDYRDWLDAHILPVLGEYPISSIEEEDIRKWYANLNSQTPTLRARVYGLCSTIFNTAVDDKKVPVHRNPCRIRGAGTVKRARIIRPATLGELETIVATLPRRFQLMALLATWCALRFGELAELRRKDVDLGRRRIYVERGVIRLKSTEKGVAVRKVKAPKSEAGVRYVSVPPHLIPAVEDHLRDHVDPEPSALLFPAVHGGHLAPSTFARHWYRACRAAGRWTEGDGEDTDGDGKADLTLHDLRHTGAVLAALTGATLKELMDRLGHSTPAAAMRYQHAANDRDMAIAVALSKFVEPEADSVDTGNGRAKGRQARRSRSNGTSQRRRPRT</sequence>
<dbReference type="EMBL" id="UGRY01000002">
    <property type="protein sequence ID" value="SUA80391.1"/>
    <property type="molecule type" value="Genomic_DNA"/>
</dbReference>
<dbReference type="Pfam" id="PF00589">
    <property type="entry name" value="Phage_integrase"/>
    <property type="match status" value="1"/>
</dbReference>
<dbReference type="InterPro" id="IPR058717">
    <property type="entry name" value="Phage_L5_Integrase_N"/>
</dbReference>
<feature type="domain" description="Tyr recombinase" evidence="7">
    <location>
        <begin position="181"/>
        <end position="388"/>
    </location>
</feature>
<dbReference type="PROSITE" id="PS51898">
    <property type="entry name" value="TYR_RECOMBINASE"/>
    <property type="match status" value="1"/>
</dbReference>
<evidence type="ECO:0000313" key="9">
    <source>
        <dbReference type="EMBL" id="SUA80391.1"/>
    </source>
</evidence>
<feature type="region of interest" description="Disordered" evidence="6">
    <location>
        <begin position="397"/>
        <end position="429"/>
    </location>
</feature>
<dbReference type="GO" id="GO:0006310">
    <property type="term" value="P:DNA recombination"/>
    <property type="evidence" value="ECO:0007669"/>
    <property type="project" value="UniProtKB-KW"/>
</dbReference>
<dbReference type="OrthoDB" id="1822491at2"/>
<keyword evidence="4" id="KW-0233">DNA recombination</keyword>
<dbReference type="AlphaFoldDB" id="A0A378YVA9"/>
<evidence type="ECO:0000256" key="1">
    <source>
        <dbReference type="ARBA" id="ARBA00008857"/>
    </source>
</evidence>
<reference evidence="9 10" key="1">
    <citation type="submission" date="2018-06" db="EMBL/GenBank/DDBJ databases">
        <authorList>
            <consortium name="Pathogen Informatics"/>
            <person name="Doyle S."/>
        </authorList>
    </citation>
    <scope>NUCLEOTIDE SEQUENCE [LARGE SCALE GENOMIC DNA]</scope>
    <source>
        <strain evidence="9 10">NCTC1934</strain>
    </source>
</reference>
<dbReference type="Gene3D" id="1.10.443.10">
    <property type="entry name" value="Intergrase catalytic core"/>
    <property type="match status" value="1"/>
</dbReference>
<dbReference type="InterPro" id="IPR011010">
    <property type="entry name" value="DNA_brk_join_enz"/>
</dbReference>
<name>A0A378YVA9_9NOCA</name>
<evidence type="ECO:0000256" key="4">
    <source>
        <dbReference type="ARBA" id="ARBA00023172"/>
    </source>
</evidence>
<dbReference type="InterPro" id="IPR013762">
    <property type="entry name" value="Integrase-like_cat_sf"/>
</dbReference>
<dbReference type="PROSITE" id="PS51900">
    <property type="entry name" value="CB"/>
    <property type="match status" value="1"/>
</dbReference>
<dbReference type="Pfam" id="PF14659">
    <property type="entry name" value="Phage_int_SAM_3"/>
    <property type="match status" value="1"/>
</dbReference>
<comment type="similarity">
    <text evidence="1">Belongs to the 'phage' integrase family.</text>
</comment>
<evidence type="ECO:0000256" key="3">
    <source>
        <dbReference type="ARBA" id="ARBA00023125"/>
    </source>
</evidence>
<evidence type="ECO:0000256" key="5">
    <source>
        <dbReference type="PROSITE-ProRule" id="PRU01248"/>
    </source>
</evidence>
<feature type="compositionally biased region" description="Basic residues" evidence="6">
    <location>
        <begin position="408"/>
        <end position="429"/>
    </location>
</feature>
<dbReference type="RefSeq" id="WP_081592925.1">
    <property type="nucleotide sequence ID" value="NZ_UGRY01000002.1"/>
</dbReference>
<dbReference type="SUPFAM" id="SSF56349">
    <property type="entry name" value="DNA breaking-rejoining enzymes"/>
    <property type="match status" value="1"/>
</dbReference>
<dbReference type="PANTHER" id="PTHR30349">
    <property type="entry name" value="PHAGE INTEGRASE-RELATED"/>
    <property type="match status" value="1"/>
</dbReference>
<dbReference type="InterPro" id="IPR050090">
    <property type="entry name" value="Tyrosine_recombinase_XerCD"/>
</dbReference>
<evidence type="ECO:0000313" key="10">
    <source>
        <dbReference type="Proteomes" id="UP000255467"/>
    </source>
</evidence>
<keyword evidence="10" id="KW-1185">Reference proteome</keyword>
<dbReference type="PANTHER" id="PTHR30349:SF64">
    <property type="entry name" value="PROPHAGE INTEGRASE INTD-RELATED"/>
    <property type="match status" value="1"/>
</dbReference>
<dbReference type="GO" id="GO:0003677">
    <property type="term" value="F:DNA binding"/>
    <property type="evidence" value="ECO:0007669"/>
    <property type="project" value="UniProtKB-UniRule"/>
</dbReference>
<accession>A0A378YVA9</accession>
<evidence type="ECO:0000256" key="6">
    <source>
        <dbReference type="SAM" id="MobiDB-lite"/>
    </source>
</evidence>